<protein>
    <submittedName>
        <fullName evidence="8">ABC transporter permease</fullName>
    </submittedName>
</protein>
<feature type="transmembrane region" description="Helical" evidence="6">
    <location>
        <begin position="48"/>
        <end position="66"/>
    </location>
</feature>
<feature type="transmembrane region" description="Helical" evidence="6">
    <location>
        <begin position="243"/>
        <end position="266"/>
    </location>
</feature>
<dbReference type="Proteomes" id="UP000494205">
    <property type="component" value="Unassembled WGS sequence"/>
</dbReference>
<name>A0A2N7VQW5_9BURK</name>
<dbReference type="AlphaFoldDB" id="A0A2N7VQW5"/>
<feature type="transmembrane region" description="Helical" evidence="6">
    <location>
        <begin position="154"/>
        <end position="172"/>
    </location>
</feature>
<dbReference type="CDD" id="cd06580">
    <property type="entry name" value="TM_PBP1_transp_TpRbsC_like"/>
    <property type="match status" value="1"/>
</dbReference>
<dbReference type="GO" id="GO:0005886">
    <property type="term" value="C:plasma membrane"/>
    <property type="evidence" value="ECO:0007669"/>
    <property type="project" value="UniProtKB-SubCell"/>
</dbReference>
<reference evidence="8 9" key="1">
    <citation type="submission" date="2018-01" db="EMBL/GenBank/DDBJ databases">
        <title>Whole genome analyses suggest that Burkholderia sensu lato contains two further novel genera in the rhizoxinica-symbiotica group Mycetohabitans gen. nov., and Trinickia gen. nov.: implications for the evolution of diazotrophy and nodulation in the Burkholderiaceae.</title>
        <authorList>
            <person name="Estrada-de los Santos P."/>
            <person name="Palmer M."/>
            <person name="Chavez-Ramirez B."/>
            <person name="Beukes C."/>
            <person name="Steenkamp E.T."/>
            <person name="Hirsch A.M."/>
            <person name="Manyaka P."/>
            <person name="Maluk M."/>
            <person name="Lafos M."/>
            <person name="Crook M."/>
            <person name="Gross E."/>
            <person name="Simon M.F."/>
            <person name="Bueno dos Reis Junior F."/>
            <person name="Poole P.S."/>
            <person name="Venter S.N."/>
            <person name="James E.K."/>
        </authorList>
    </citation>
    <scope>NUCLEOTIDE SEQUENCE [LARGE SCALE GENOMIC DNA]</scope>
    <source>
        <strain evidence="8 9">WSM 3937</strain>
    </source>
</reference>
<dbReference type="PANTHER" id="PTHR47089">
    <property type="entry name" value="ABC TRANSPORTER, PERMEASE PROTEIN"/>
    <property type="match status" value="1"/>
</dbReference>
<dbReference type="EMBL" id="CADIJZ010000053">
    <property type="protein sequence ID" value="CAB3742682.1"/>
    <property type="molecule type" value="Genomic_DNA"/>
</dbReference>
<feature type="transmembrane region" description="Helical" evidence="6">
    <location>
        <begin position="333"/>
        <end position="355"/>
    </location>
</feature>
<evidence type="ECO:0000256" key="1">
    <source>
        <dbReference type="ARBA" id="ARBA00004651"/>
    </source>
</evidence>
<dbReference type="RefSeq" id="WP_102636612.1">
    <property type="nucleotide sequence ID" value="NZ_CADIJZ010000053.1"/>
</dbReference>
<evidence type="ECO:0000256" key="5">
    <source>
        <dbReference type="ARBA" id="ARBA00023136"/>
    </source>
</evidence>
<evidence type="ECO:0000256" key="4">
    <source>
        <dbReference type="ARBA" id="ARBA00022989"/>
    </source>
</evidence>
<keyword evidence="2" id="KW-1003">Cell membrane</keyword>
<dbReference type="Pfam" id="PF02653">
    <property type="entry name" value="BPD_transp_2"/>
    <property type="match status" value="1"/>
</dbReference>
<keyword evidence="4 6" id="KW-1133">Transmembrane helix</keyword>
<proteinExistence type="predicted"/>
<reference evidence="7 10" key="2">
    <citation type="submission" date="2020-04" db="EMBL/GenBank/DDBJ databases">
        <authorList>
            <person name="De Canck E."/>
        </authorList>
    </citation>
    <scope>NUCLEOTIDE SEQUENCE [LARGE SCALE GENOMIC DNA]</scope>
    <source>
        <strain evidence="7 10">LMG 27174</strain>
    </source>
</reference>
<feature type="transmembrane region" description="Helical" evidence="6">
    <location>
        <begin position="302"/>
        <end position="321"/>
    </location>
</feature>
<comment type="subcellular location">
    <subcellularLocation>
        <location evidence="1">Cell membrane</location>
        <topology evidence="1">Multi-pass membrane protein</topology>
    </subcellularLocation>
</comment>
<evidence type="ECO:0000313" key="7">
    <source>
        <dbReference type="EMBL" id="CAB3742682.1"/>
    </source>
</evidence>
<feature type="transmembrane region" description="Helical" evidence="6">
    <location>
        <begin position="78"/>
        <end position="108"/>
    </location>
</feature>
<feature type="transmembrane region" description="Helical" evidence="6">
    <location>
        <begin position="204"/>
        <end position="222"/>
    </location>
</feature>
<dbReference type="EMBL" id="PNXY01000059">
    <property type="protein sequence ID" value="PMS19523.1"/>
    <property type="molecule type" value="Genomic_DNA"/>
</dbReference>
<gene>
    <name evidence="8" type="ORF">C0Z16_35340</name>
    <name evidence="7" type="ORF">LMG27174_06901</name>
</gene>
<feature type="transmembrane region" description="Helical" evidence="6">
    <location>
        <begin position="278"/>
        <end position="295"/>
    </location>
</feature>
<dbReference type="GO" id="GO:0022857">
    <property type="term" value="F:transmembrane transporter activity"/>
    <property type="evidence" value="ECO:0007669"/>
    <property type="project" value="InterPro"/>
</dbReference>
<accession>A0A2N7VQW5</accession>
<evidence type="ECO:0000313" key="9">
    <source>
        <dbReference type="Proteomes" id="UP000235659"/>
    </source>
</evidence>
<keyword evidence="3 6" id="KW-0812">Transmembrane</keyword>
<dbReference type="PANTHER" id="PTHR47089:SF1">
    <property type="entry name" value="GUANOSINE ABC TRANSPORTER PERMEASE PROTEIN NUPP"/>
    <property type="match status" value="1"/>
</dbReference>
<keyword evidence="9" id="KW-1185">Reference proteome</keyword>
<feature type="transmembrane region" description="Helical" evidence="6">
    <location>
        <begin position="12"/>
        <end position="42"/>
    </location>
</feature>
<evidence type="ECO:0000313" key="10">
    <source>
        <dbReference type="Proteomes" id="UP000494205"/>
    </source>
</evidence>
<dbReference type="Proteomes" id="UP000235659">
    <property type="component" value="Unassembled WGS sequence"/>
</dbReference>
<feature type="transmembrane region" description="Helical" evidence="6">
    <location>
        <begin position="120"/>
        <end position="142"/>
    </location>
</feature>
<evidence type="ECO:0000256" key="2">
    <source>
        <dbReference type="ARBA" id="ARBA00022475"/>
    </source>
</evidence>
<organism evidence="7 10">
    <name type="scientific">Paraburkholderia rhynchosiae</name>
    <dbReference type="NCBI Taxonomy" id="487049"/>
    <lineage>
        <taxon>Bacteria</taxon>
        <taxon>Pseudomonadati</taxon>
        <taxon>Pseudomonadota</taxon>
        <taxon>Betaproteobacteria</taxon>
        <taxon>Burkholderiales</taxon>
        <taxon>Burkholderiaceae</taxon>
        <taxon>Paraburkholderia</taxon>
    </lineage>
</organism>
<dbReference type="InterPro" id="IPR001851">
    <property type="entry name" value="ABC_transp_permease"/>
</dbReference>
<sequence>MRAHASTVRSPGLARALLGVLPALPTLAALAGSLLLFAIFLLVQGQPAGDAIVLIAQGAFGSAFAWQSTLLRAAPLMLTALCVALPAQVGLIVIGGEGALALGGLAAAVTPQLLPHGTPWFVATPAMALAGMIAGGAWIGTVGALRQWRGVNETISSLLMSYIAIALFKHLVEGPLRDPASLNKPSTLPLPDAFAIGSLPGLDVHWGLFWGVLACVGAWIFVRHSTKGFAMRVTGGNARAARLVGLPVNSLALTACVLGGAAAGLAGMFEVSAVQGSANASLLAGYGYAGILVAFAARQNPLAIIACALMIGGIEASGSLLQRRLDLPDATTLVLQGLLFANLLAWEALGGRLAAWRVKLQALAQSEVPHPLERTHA</sequence>
<dbReference type="OrthoDB" id="9809785at2"/>
<evidence type="ECO:0000256" key="6">
    <source>
        <dbReference type="SAM" id="Phobius"/>
    </source>
</evidence>
<evidence type="ECO:0000313" key="8">
    <source>
        <dbReference type="EMBL" id="PMS19523.1"/>
    </source>
</evidence>
<evidence type="ECO:0000256" key="3">
    <source>
        <dbReference type="ARBA" id="ARBA00022692"/>
    </source>
</evidence>
<keyword evidence="5 6" id="KW-0472">Membrane</keyword>